<feature type="transmembrane region" description="Helical" evidence="1">
    <location>
        <begin position="71"/>
        <end position="93"/>
    </location>
</feature>
<dbReference type="PANTHER" id="PTHR38441">
    <property type="entry name" value="INTEGRAL MEMBRANE PROTEIN-RELATED"/>
    <property type="match status" value="1"/>
</dbReference>
<evidence type="ECO:0000313" key="2">
    <source>
        <dbReference type="EMBL" id="GGG66998.1"/>
    </source>
</evidence>
<sequence>MGSLNELESSSRNREEPDFEKVADGAQFKELVQERKKFIVPMTVFFLVFYFSLPVLTSYTTILNTPAIGDISWAWIFALAQFIMTWVLCTVYVKKSASFDKKADQVIESLLKEGGK</sequence>
<keyword evidence="1" id="KW-0472">Membrane</keyword>
<dbReference type="Pfam" id="PF04341">
    <property type="entry name" value="DUF485"/>
    <property type="match status" value="1"/>
</dbReference>
<evidence type="ECO:0000313" key="3">
    <source>
        <dbReference type="Proteomes" id="UP000622860"/>
    </source>
</evidence>
<dbReference type="RefSeq" id="WP_188454093.1">
    <property type="nucleotide sequence ID" value="NZ_BMFR01000002.1"/>
</dbReference>
<keyword evidence="3" id="KW-1185">Reference proteome</keyword>
<dbReference type="InterPro" id="IPR007436">
    <property type="entry name" value="DUF485"/>
</dbReference>
<accession>A0A917H465</accession>
<proteinExistence type="predicted"/>
<evidence type="ECO:0000256" key="1">
    <source>
        <dbReference type="SAM" id="Phobius"/>
    </source>
</evidence>
<comment type="caution">
    <text evidence="2">The sequence shown here is derived from an EMBL/GenBank/DDBJ whole genome shotgun (WGS) entry which is preliminary data.</text>
</comment>
<dbReference type="Proteomes" id="UP000622860">
    <property type="component" value="Unassembled WGS sequence"/>
</dbReference>
<dbReference type="EMBL" id="BMFR01000002">
    <property type="protein sequence ID" value="GGG66998.1"/>
    <property type="molecule type" value="Genomic_DNA"/>
</dbReference>
<dbReference type="AlphaFoldDB" id="A0A917H465"/>
<reference evidence="2" key="1">
    <citation type="journal article" date="2014" name="Int. J. Syst. Evol. Microbiol.">
        <title>Complete genome sequence of Corynebacterium casei LMG S-19264T (=DSM 44701T), isolated from a smear-ripened cheese.</title>
        <authorList>
            <consortium name="US DOE Joint Genome Institute (JGI-PGF)"/>
            <person name="Walter F."/>
            <person name="Albersmeier A."/>
            <person name="Kalinowski J."/>
            <person name="Ruckert C."/>
        </authorList>
    </citation>
    <scope>NUCLEOTIDE SEQUENCE</scope>
    <source>
        <strain evidence="2">CGMCC 1.12754</strain>
    </source>
</reference>
<organism evidence="2 3">
    <name type="scientific">Virgibacillus oceani</name>
    <dbReference type="NCBI Taxonomy" id="1479511"/>
    <lineage>
        <taxon>Bacteria</taxon>
        <taxon>Bacillati</taxon>
        <taxon>Bacillota</taxon>
        <taxon>Bacilli</taxon>
        <taxon>Bacillales</taxon>
        <taxon>Bacillaceae</taxon>
        <taxon>Virgibacillus</taxon>
    </lineage>
</organism>
<gene>
    <name evidence="2" type="ORF">GCM10011398_08380</name>
</gene>
<reference evidence="2" key="2">
    <citation type="submission" date="2020-09" db="EMBL/GenBank/DDBJ databases">
        <authorList>
            <person name="Sun Q."/>
            <person name="Zhou Y."/>
        </authorList>
    </citation>
    <scope>NUCLEOTIDE SEQUENCE</scope>
    <source>
        <strain evidence="2">CGMCC 1.12754</strain>
    </source>
</reference>
<keyword evidence="1" id="KW-0812">Transmembrane</keyword>
<feature type="transmembrane region" description="Helical" evidence="1">
    <location>
        <begin position="38"/>
        <end position="59"/>
    </location>
</feature>
<protein>
    <submittedName>
        <fullName evidence="2">Membrane protein</fullName>
    </submittedName>
</protein>
<name>A0A917H465_9BACI</name>
<dbReference type="PANTHER" id="PTHR38441:SF1">
    <property type="entry name" value="MEMBRANE PROTEIN"/>
    <property type="match status" value="1"/>
</dbReference>
<keyword evidence="1" id="KW-1133">Transmembrane helix</keyword>